<dbReference type="PANTHER" id="PTHR33495">
    <property type="entry name" value="ANTI-SIGMA FACTOR ANTAGONIST TM_1081-RELATED-RELATED"/>
    <property type="match status" value="1"/>
</dbReference>
<dbReference type="PANTHER" id="PTHR33495:SF13">
    <property type="entry name" value="ANTI-SIGMA-F FACTOR ANTAGONIST RSFB"/>
    <property type="match status" value="1"/>
</dbReference>
<sequence>MPLDPPASADSGPFDCRVVRDDTAAAVLAACGEIDLSTRDRLLAALTSLFSDRRPLLLDLSQVTFIDCSALRVLQTVHRAHDRFAVVAPSPPVQRLLHLAGARVTVYEGPDAALRALATDRPP</sequence>
<feature type="domain" description="STAS" evidence="1">
    <location>
        <begin position="27"/>
        <end position="101"/>
    </location>
</feature>
<keyword evidence="3" id="KW-1185">Reference proteome</keyword>
<evidence type="ECO:0000313" key="2">
    <source>
        <dbReference type="EMBL" id="MBS2961671.1"/>
    </source>
</evidence>
<dbReference type="EMBL" id="JAGSXH010000002">
    <property type="protein sequence ID" value="MBS2961671.1"/>
    <property type="molecule type" value="Genomic_DNA"/>
</dbReference>
<dbReference type="CDD" id="cd07043">
    <property type="entry name" value="STAS_anti-anti-sigma_factors"/>
    <property type="match status" value="1"/>
</dbReference>
<evidence type="ECO:0000259" key="1">
    <source>
        <dbReference type="PROSITE" id="PS50801"/>
    </source>
</evidence>
<dbReference type="RefSeq" id="WP_211463551.1">
    <property type="nucleotide sequence ID" value="NZ_JAGSXH010000002.1"/>
</dbReference>
<dbReference type="Gene3D" id="3.30.750.24">
    <property type="entry name" value="STAS domain"/>
    <property type="match status" value="1"/>
</dbReference>
<comment type="caution">
    <text evidence="2">The sequence shown here is derived from an EMBL/GenBank/DDBJ whole genome shotgun (WGS) entry which is preliminary data.</text>
</comment>
<accession>A0A8J8BB30</accession>
<reference evidence="2" key="1">
    <citation type="submission" date="2021-04" db="EMBL/GenBank/DDBJ databases">
        <title>Genome based classification of Actinospica acidithermotolerans sp. nov., an actinobacterium isolated from an Indonesian hot spring.</title>
        <authorList>
            <person name="Kusuma A.B."/>
            <person name="Putra K.E."/>
            <person name="Nafisah S."/>
            <person name="Loh J."/>
            <person name="Nouioui I."/>
            <person name="Goodfellow M."/>
        </authorList>
    </citation>
    <scope>NUCLEOTIDE SEQUENCE</scope>
    <source>
        <strain evidence="2">DSM 45618</strain>
    </source>
</reference>
<dbReference type="Proteomes" id="UP000677913">
    <property type="component" value="Unassembled WGS sequence"/>
</dbReference>
<dbReference type="PROSITE" id="PS50801">
    <property type="entry name" value="STAS"/>
    <property type="match status" value="1"/>
</dbReference>
<dbReference type="InterPro" id="IPR036513">
    <property type="entry name" value="STAS_dom_sf"/>
</dbReference>
<name>A0A8J8BB30_9ACTN</name>
<gene>
    <name evidence="2" type="ORF">KGA66_01335</name>
</gene>
<dbReference type="Pfam" id="PF01740">
    <property type="entry name" value="STAS"/>
    <property type="match status" value="1"/>
</dbReference>
<dbReference type="AlphaFoldDB" id="A0A8J8BB30"/>
<proteinExistence type="predicted"/>
<dbReference type="GO" id="GO:0043856">
    <property type="term" value="F:anti-sigma factor antagonist activity"/>
    <property type="evidence" value="ECO:0007669"/>
    <property type="project" value="TreeGrafter"/>
</dbReference>
<protein>
    <submittedName>
        <fullName evidence="2">STAS domain-containing protein</fullName>
    </submittedName>
</protein>
<evidence type="ECO:0000313" key="3">
    <source>
        <dbReference type="Proteomes" id="UP000677913"/>
    </source>
</evidence>
<dbReference type="SUPFAM" id="SSF52091">
    <property type="entry name" value="SpoIIaa-like"/>
    <property type="match status" value="1"/>
</dbReference>
<organism evidence="2 3">
    <name type="scientific">Actinocrinis puniceicyclus</name>
    <dbReference type="NCBI Taxonomy" id="977794"/>
    <lineage>
        <taxon>Bacteria</taxon>
        <taxon>Bacillati</taxon>
        <taxon>Actinomycetota</taxon>
        <taxon>Actinomycetes</taxon>
        <taxon>Catenulisporales</taxon>
        <taxon>Actinospicaceae</taxon>
        <taxon>Actinocrinis</taxon>
    </lineage>
</organism>
<dbReference type="InterPro" id="IPR002645">
    <property type="entry name" value="STAS_dom"/>
</dbReference>